<evidence type="ECO:0000313" key="4">
    <source>
        <dbReference type="EMBL" id="SDG30741.1"/>
    </source>
</evidence>
<feature type="domain" description="Rhodanese" evidence="3">
    <location>
        <begin position="20"/>
        <end position="149"/>
    </location>
</feature>
<proteinExistence type="predicted"/>
<evidence type="ECO:0000256" key="2">
    <source>
        <dbReference type="ARBA" id="ARBA00022737"/>
    </source>
</evidence>
<organism evidence="4 5">
    <name type="scientific">Halorientalis regularis</name>
    <dbReference type="NCBI Taxonomy" id="660518"/>
    <lineage>
        <taxon>Archaea</taxon>
        <taxon>Methanobacteriati</taxon>
        <taxon>Methanobacteriota</taxon>
        <taxon>Stenosarchaea group</taxon>
        <taxon>Halobacteria</taxon>
        <taxon>Halobacteriales</taxon>
        <taxon>Haloarculaceae</taxon>
        <taxon>Halorientalis</taxon>
    </lineage>
</organism>
<dbReference type="InterPro" id="IPR036873">
    <property type="entry name" value="Rhodanese-like_dom_sf"/>
</dbReference>
<keyword evidence="5" id="KW-1185">Reference proteome</keyword>
<dbReference type="SUPFAM" id="SSF52821">
    <property type="entry name" value="Rhodanese/Cell cycle control phosphatase"/>
    <property type="match status" value="2"/>
</dbReference>
<dbReference type="PANTHER" id="PTHR11364:SF27">
    <property type="entry name" value="SULFURTRANSFERASE"/>
    <property type="match status" value="1"/>
</dbReference>
<dbReference type="STRING" id="660518.SAMN05216218_12315"/>
<keyword evidence="4" id="KW-0670">Pyruvate</keyword>
<dbReference type="InterPro" id="IPR001763">
    <property type="entry name" value="Rhodanese-like_dom"/>
</dbReference>
<dbReference type="AlphaFoldDB" id="A0A1G7T686"/>
<accession>A0A1G7T686</accession>
<dbReference type="GO" id="GO:0004792">
    <property type="term" value="F:thiosulfate-cyanide sulfurtransferase activity"/>
    <property type="evidence" value="ECO:0007669"/>
    <property type="project" value="TreeGrafter"/>
</dbReference>
<sequence>MSDDTVPTLVDPTWLENRLDAPDVQVLDCTVHLSTDGSGEYQLEPGYDDWADAHVPGSAFADLTEDLSETDDPDYPFQLPTPADFAAAVGDLGVSNDSRLVLYDTVDAGNNNEWAARLWWLFRVFGHDRVGVLDGGWARWTAGDRPVSTTVTEPEPATFTADYRPELVADKDDVAARLDDDDACLINALQPSDHAAQRIPNSENVPAVGEDAVITDDGTYQSEETLRGRFADVGATEAEAVITYCGGGIAASSQALALYQAGVTDAAVYDGSLSEWTADPDRPVEGDE</sequence>
<dbReference type="EMBL" id="FNBK01000023">
    <property type="protein sequence ID" value="SDG30741.1"/>
    <property type="molecule type" value="Genomic_DNA"/>
</dbReference>
<dbReference type="PROSITE" id="PS50206">
    <property type="entry name" value="RHODANESE_3"/>
    <property type="match status" value="2"/>
</dbReference>
<protein>
    <submittedName>
        <fullName evidence="4">Thiosulfate/3-mercaptopyruvate sulfurtransferase</fullName>
    </submittedName>
</protein>
<evidence type="ECO:0000256" key="1">
    <source>
        <dbReference type="ARBA" id="ARBA00022679"/>
    </source>
</evidence>
<dbReference type="Proteomes" id="UP000199076">
    <property type="component" value="Unassembled WGS sequence"/>
</dbReference>
<name>A0A1G7T686_9EURY</name>
<gene>
    <name evidence="4" type="ORF">SAMN05216218_12315</name>
</gene>
<keyword evidence="2" id="KW-0677">Repeat</keyword>
<dbReference type="InterPro" id="IPR045078">
    <property type="entry name" value="TST/MPST-like"/>
</dbReference>
<keyword evidence="1 4" id="KW-0808">Transferase</keyword>
<dbReference type="Gene3D" id="3.40.250.10">
    <property type="entry name" value="Rhodanese-like domain"/>
    <property type="match status" value="2"/>
</dbReference>
<evidence type="ECO:0000259" key="3">
    <source>
        <dbReference type="PROSITE" id="PS50206"/>
    </source>
</evidence>
<reference evidence="5" key="1">
    <citation type="submission" date="2016-10" db="EMBL/GenBank/DDBJ databases">
        <authorList>
            <person name="Varghese N."/>
            <person name="Submissions S."/>
        </authorList>
    </citation>
    <scope>NUCLEOTIDE SEQUENCE [LARGE SCALE GENOMIC DNA]</scope>
    <source>
        <strain evidence="5">IBRC-M 10760</strain>
    </source>
</reference>
<evidence type="ECO:0000313" key="5">
    <source>
        <dbReference type="Proteomes" id="UP000199076"/>
    </source>
</evidence>
<dbReference type="OrthoDB" id="10492at2157"/>
<dbReference type="SMART" id="SM00450">
    <property type="entry name" value="RHOD"/>
    <property type="match status" value="2"/>
</dbReference>
<feature type="domain" description="Rhodanese" evidence="3">
    <location>
        <begin position="179"/>
        <end position="285"/>
    </location>
</feature>
<dbReference type="Pfam" id="PF00581">
    <property type="entry name" value="Rhodanese"/>
    <property type="match status" value="2"/>
</dbReference>
<dbReference type="CDD" id="cd01448">
    <property type="entry name" value="TST_Repeat_1"/>
    <property type="match status" value="1"/>
</dbReference>
<dbReference type="PANTHER" id="PTHR11364">
    <property type="entry name" value="THIOSULFATE SULFERTANSFERASE"/>
    <property type="match status" value="1"/>
</dbReference>
<dbReference type="RefSeq" id="WP_092695336.1">
    <property type="nucleotide sequence ID" value="NZ_FNBK01000023.1"/>
</dbReference>